<dbReference type="RefSeq" id="WP_002353549.1">
    <property type="nucleotide sequence ID" value="NZ_CP012447.1"/>
</dbReference>
<protein>
    <submittedName>
        <fullName evidence="1">Uncharacterized protein</fullName>
    </submittedName>
</protein>
<dbReference type="Proteomes" id="UP000469871">
    <property type="component" value="Unassembled WGS sequence"/>
</dbReference>
<dbReference type="EMBL" id="WEFP01000001">
    <property type="protein sequence ID" value="KAB7576139.1"/>
    <property type="molecule type" value="Genomic_DNA"/>
</dbReference>
<name>A0A7V7Y358_ENTFC</name>
<dbReference type="AlphaFoldDB" id="A0A7V7Y358"/>
<sequence>MSEEKKEIVESLVALKDSLSKIEYVDRKEIQKLIDDTIIEIQDARCEGIKISVALSKVIEKMNRSLAFNGLKLDRQTSLVWDHLKDLYDKSKRSERTAVSILKGLWGMNS</sequence>
<proteinExistence type="predicted"/>
<evidence type="ECO:0000313" key="1">
    <source>
        <dbReference type="EMBL" id="KAB7576139.1"/>
    </source>
</evidence>
<evidence type="ECO:0000313" key="2">
    <source>
        <dbReference type="Proteomes" id="UP000469871"/>
    </source>
</evidence>
<accession>A0A7V7Y358</accession>
<gene>
    <name evidence="1" type="ORF">GBM73_01880</name>
</gene>
<organism evidence="1 2">
    <name type="scientific">Enterococcus faecium</name>
    <name type="common">Streptococcus faecium</name>
    <dbReference type="NCBI Taxonomy" id="1352"/>
    <lineage>
        <taxon>Bacteria</taxon>
        <taxon>Bacillati</taxon>
        <taxon>Bacillota</taxon>
        <taxon>Bacilli</taxon>
        <taxon>Lactobacillales</taxon>
        <taxon>Enterococcaceae</taxon>
        <taxon>Enterococcus</taxon>
    </lineage>
</organism>
<reference evidence="1 2" key="1">
    <citation type="submission" date="2019-10" db="EMBL/GenBank/DDBJ databases">
        <title>Evolutionary dynamics of vancomycin-resistant Enterococcus faecium during gastrointestinal tract colonization and bloodstream infection in immunocompromised pediatric patients.</title>
        <authorList>
            <person name="Chilambi G.S."/>
            <person name="Nordstrom H.R."/>
            <person name="Evans D.R."/>
            <person name="Ferrolino J."/>
            <person name="Hayden R.T."/>
            <person name="Maron G.M."/>
            <person name="Vo A.N."/>
            <person name="Gilmore M.S."/>
            <person name="Wolf J."/>
            <person name="Rosch J.W."/>
            <person name="Van Tyne D."/>
        </authorList>
    </citation>
    <scope>NUCLEOTIDE SEQUENCE [LARGE SCALE GENOMIC DNA]</scope>
    <source>
        <strain evidence="1 2">VRECG27</strain>
    </source>
</reference>
<comment type="caution">
    <text evidence="1">The sequence shown here is derived from an EMBL/GenBank/DDBJ whole genome shotgun (WGS) entry which is preliminary data.</text>
</comment>